<dbReference type="Pfam" id="PF11104">
    <property type="entry name" value="PilM_2"/>
    <property type="match status" value="1"/>
</dbReference>
<dbReference type="Gene3D" id="3.30.420.40">
    <property type="match status" value="2"/>
</dbReference>
<dbReference type="InterPro" id="IPR050696">
    <property type="entry name" value="FtsA/MreB"/>
</dbReference>
<comment type="similarity">
    <text evidence="1">Belongs to the heat shock protein 70 family.</text>
</comment>
<evidence type="ECO:0000313" key="8">
    <source>
        <dbReference type="EMBL" id="OPX43031.1"/>
    </source>
</evidence>
<dbReference type="PANTHER" id="PTHR32432">
    <property type="entry name" value="CELL DIVISION PROTEIN FTSA-RELATED"/>
    <property type="match status" value="1"/>
</dbReference>
<dbReference type="RefSeq" id="WP_080065610.1">
    <property type="nucleotide sequence ID" value="NZ_MZGX01000022.1"/>
</dbReference>
<dbReference type="PIRSF" id="PIRSF019169">
    <property type="entry name" value="PilM"/>
    <property type="match status" value="1"/>
</dbReference>
<keyword evidence="9" id="KW-1185">Reference proteome</keyword>
<dbReference type="EMBL" id="MZGX01000022">
    <property type="protein sequence ID" value="OPX43031.1"/>
    <property type="molecule type" value="Genomic_DNA"/>
</dbReference>
<dbReference type="STRING" id="48256.CLHUN_31750"/>
<dbReference type="Proteomes" id="UP000191554">
    <property type="component" value="Unassembled WGS sequence"/>
</dbReference>
<dbReference type="InterPro" id="IPR005883">
    <property type="entry name" value="PilM"/>
</dbReference>
<protein>
    <recommendedName>
        <fullName evidence="2">Chaperone protein DnaK</fullName>
    </recommendedName>
    <alternativeName>
        <fullName evidence="3">Chaperone protein dnaK</fullName>
    </alternativeName>
    <alternativeName>
        <fullName evidence="7">HSP70</fullName>
    </alternativeName>
    <alternativeName>
        <fullName evidence="6">Heat shock 70 kDa protein</fullName>
    </alternativeName>
    <alternativeName>
        <fullName evidence="5">Heat shock protein 70</fullName>
    </alternativeName>
</protein>
<evidence type="ECO:0000256" key="2">
    <source>
        <dbReference type="ARBA" id="ARBA00014415"/>
    </source>
</evidence>
<dbReference type="PANTHER" id="PTHR32432:SF3">
    <property type="entry name" value="ETHANOLAMINE UTILIZATION PROTEIN EUTJ"/>
    <property type="match status" value="1"/>
</dbReference>
<dbReference type="InterPro" id="IPR043129">
    <property type="entry name" value="ATPase_NBD"/>
</dbReference>
<evidence type="ECO:0000256" key="5">
    <source>
        <dbReference type="ARBA" id="ARBA00030019"/>
    </source>
</evidence>
<sequence length="369" mass="42095">MAFSFFSNYFLTIDIGFKLIKVLQIRKKENDAIEVVNFGIGNTPKDCIKNGAIKNKGRVIDEIKRLMQDNNITAKEAKIVMSGTNIITRIIMIDDVPEDEVGDKVMREIESFMPINIDEHSVDYKILDYVYKGGMKKRRIFVTAVKKSIISSYVDILNSLNLKPISVDTPANSIAKLFHKEIRLREMDDRIRVQRNQKFDSGTVAVLDFGSETTIVNILKNKVIEFNRVILIGSSNIDKEIFEKIITDKLKIDFAEQYKKKYGIVLKRDFNNDLEWNCSETSKVVVNEIIKNINICFDFYTARCGGEKITKILITGGGSQLPNLREYLESIFKVPCYETNSIDIPGVEFSVNLDINRINYLTNALGIAL</sequence>
<dbReference type="AlphaFoldDB" id="A0A1V4SIH1"/>
<dbReference type="InterPro" id="IPR018181">
    <property type="entry name" value="Heat_shock_70_CS"/>
</dbReference>
<evidence type="ECO:0000256" key="6">
    <source>
        <dbReference type="ARBA" id="ARBA00030945"/>
    </source>
</evidence>
<dbReference type="Gene3D" id="3.30.1490.300">
    <property type="match status" value="1"/>
</dbReference>
<dbReference type="PROSITE" id="PS01036">
    <property type="entry name" value="HSP70_3"/>
    <property type="match status" value="1"/>
</dbReference>
<name>A0A1V4SIH1_RUMHU</name>
<dbReference type="CDD" id="cd24049">
    <property type="entry name" value="ASKHA_NBD_PilM"/>
    <property type="match status" value="1"/>
</dbReference>
<evidence type="ECO:0000256" key="4">
    <source>
        <dbReference type="ARBA" id="ARBA00023016"/>
    </source>
</evidence>
<evidence type="ECO:0000256" key="3">
    <source>
        <dbReference type="ARBA" id="ARBA00017249"/>
    </source>
</evidence>
<reference evidence="8 9" key="1">
    <citation type="submission" date="2017-03" db="EMBL/GenBank/DDBJ databases">
        <title>Genome sequence of Clostridium hungatei DSM 14427.</title>
        <authorList>
            <person name="Poehlein A."/>
            <person name="Daniel R."/>
        </authorList>
    </citation>
    <scope>NUCLEOTIDE SEQUENCE [LARGE SCALE GENOMIC DNA]</scope>
    <source>
        <strain evidence="8 9">DSM 14427</strain>
    </source>
</reference>
<organism evidence="8 9">
    <name type="scientific">Ruminiclostridium hungatei</name>
    <name type="common">Clostridium hungatei</name>
    <dbReference type="NCBI Taxonomy" id="48256"/>
    <lineage>
        <taxon>Bacteria</taxon>
        <taxon>Bacillati</taxon>
        <taxon>Bacillota</taxon>
        <taxon>Clostridia</taxon>
        <taxon>Eubacteriales</taxon>
        <taxon>Oscillospiraceae</taxon>
        <taxon>Ruminiclostridium</taxon>
    </lineage>
</organism>
<evidence type="ECO:0000256" key="7">
    <source>
        <dbReference type="ARBA" id="ARBA00033103"/>
    </source>
</evidence>
<proteinExistence type="inferred from homology"/>
<evidence type="ECO:0000313" key="9">
    <source>
        <dbReference type="Proteomes" id="UP000191554"/>
    </source>
</evidence>
<dbReference type="OrthoDB" id="5291956at2"/>
<keyword evidence="4" id="KW-0346">Stress response</keyword>
<evidence type="ECO:0000256" key="1">
    <source>
        <dbReference type="ARBA" id="ARBA00007381"/>
    </source>
</evidence>
<comment type="caution">
    <text evidence="8">The sequence shown here is derived from an EMBL/GenBank/DDBJ whole genome shotgun (WGS) entry which is preliminary data.</text>
</comment>
<dbReference type="SUPFAM" id="SSF53067">
    <property type="entry name" value="Actin-like ATPase domain"/>
    <property type="match status" value="2"/>
</dbReference>
<gene>
    <name evidence="8" type="ORF">CLHUN_31750</name>
</gene>
<accession>A0A1V4SIH1</accession>